<accession>A0A915JR12</accession>
<reference evidence="2" key="1">
    <citation type="submission" date="2022-11" db="UniProtKB">
        <authorList>
            <consortium name="WormBaseParasite"/>
        </authorList>
    </citation>
    <scope>IDENTIFICATION</scope>
</reference>
<proteinExistence type="predicted"/>
<name>A0A915JR12_ROMCU</name>
<dbReference type="WBParaSite" id="nRc.2.0.1.t28651-RA">
    <property type="protein sequence ID" value="nRc.2.0.1.t28651-RA"/>
    <property type="gene ID" value="nRc.2.0.1.g28651"/>
</dbReference>
<protein>
    <submittedName>
        <fullName evidence="2">Uncharacterized protein</fullName>
    </submittedName>
</protein>
<sequence length="123" mass="13981">MLFLDNVSFSNLRKISSKIVMRSVAVFIFIVALFVNQISAELTADEVAQLAKNIQRDFGRPADEATRFAKKAATSLKPAQEKILRDALKNDTNLKELLELESKVNHTEQFENNLSATYRIMNY</sequence>
<dbReference type="Proteomes" id="UP000887565">
    <property type="component" value="Unplaced"/>
</dbReference>
<keyword evidence="1" id="KW-1185">Reference proteome</keyword>
<evidence type="ECO:0000313" key="2">
    <source>
        <dbReference type="WBParaSite" id="nRc.2.0.1.t28651-RA"/>
    </source>
</evidence>
<organism evidence="1 2">
    <name type="scientific">Romanomermis culicivorax</name>
    <name type="common">Nematode worm</name>
    <dbReference type="NCBI Taxonomy" id="13658"/>
    <lineage>
        <taxon>Eukaryota</taxon>
        <taxon>Metazoa</taxon>
        <taxon>Ecdysozoa</taxon>
        <taxon>Nematoda</taxon>
        <taxon>Enoplea</taxon>
        <taxon>Dorylaimia</taxon>
        <taxon>Mermithida</taxon>
        <taxon>Mermithoidea</taxon>
        <taxon>Mermithidae</taxon>
        <taxon>Romanomermis</taxon>
    </lineage>
</organism>
<evidence type="ECO:0000313" key="1">
    <source>
        <dbReference type="Proteomes" id="UP000887565"/>
    </source>
</evidence>
<dbReference type="AlphaFoldDB" id="A0A915JR12"/>